<reference evidence="1 2" key="1">
    <citation type="journal article" date="2020" name="Arch. Microbiol.">
        <title>Bradyrhizobium campsiandrae sp. nov., a nitrogen-fixing bacterial strain isolated from a native leguminous tree from the Amazon adapted to flooded conditions.</title>
        <authorList>
            <person name="Cabral Michel D."/>
            <person name="Martins da Costa E."/>
            <person name="Azarias Guimaraes A."/>
            <person name="Soares de Carvalho T."/>
            <person name="Santos de Castro Caputo P."/>
            <person name="Willems A."/>
            <person name="de Souza Moreira F.M."/>
        </authorList>
    </citation>
    <scope>NUCLEOTIDE SEQUENCE [LARGE SCALE GENOMIC DNA]</scope>
    <source>
        <strain evidence="2">INPA 384B</strain>
    </source>
</reference>
<evidence type="ECO:0000313" key="2">
    <source>
        <dbReference type="Proteomes" id="UP000639516"/>
    </source>
</evidence>
<dbReference type="Proteomes" id="UP000639516">
    <property type="component" value="Unassembled WGS sequence"/>
</dbReference>
<protein>
    <submittedName>
        <fullName evidence="1">Uncharacterized protein</fullName>
    </submittedName>
</protein>
<accession>A0ABR7TZJ3</accession>
<sequence length="66" mass="7462">MACAHIQKDDPCDIDPVVMISIVLTGRLNIDRFASVPGQRHHDMQMRTICEEEMAASRHARDVSNK</sequence>
<evidence type="ECO:0000313" key="1">
    <source>
        <dbReference type="EMBL" id="MBC9977180.1"/>
    </source>
</evidence>
<name>A0ABR7TZJ3_9BRAD</name>
<organism evidence="1 2">
    <name type="scientific">Bradyrhizobium campsiandrae</name>
    <dbReference type="NCBI Taxonomy" id="1729892"/>
    <lineage>
        <taxon>Bacteria</taxon>
        <taxon>Pseudomonadati</taxon>
        <taxon>Pseudomonadota</taxon>
        <taxon>Alphaproteobacteria</taxon>
        <taxon>Hyphomicrobiales</taxon>
        <taxon>Nitrobacteraceae</taxon>
        <taxon>Bradyrhizobium</taxon>
    </lineage>
</organism>
<keyword evidence="2" id="KW-1185">Reference proteome</keyword>
<gene>
    <name evidence="1" type="ORF">HA482_02965</name>
</gene>
<dbReference type="RefSeq" id="WP_188100609.1">
    <property type="nucleotide sequence ID" value="NZ_JAANIH010000017.1"/>
</dbReference>
<comment type="caution">
    <text evidence="1">The sequence shown here is derived from an EMBL/GenBank/DDBJ whole genome shotgun (WGS) entry which is preliminary data.</text>
</comment>
<proteinExistence type="predicted"/>
<dbReference type="EMBL" id="JAATTO010000003">
    <property type="protein sequence ID" value="MBC9977180.1"/>
    <property type="molecule type" value="Genomic_DNA"/>
</dbReference>